<dbReference type="Proteomes" id="UP000256326">
    <property type="component" value="Unassembled WGS sequence"/>
</dbReference>
<accession>A0A3D9CKL9</accession>
<organism evidence="1 2">
    <name type="scientific">Epilithonimonas hispanica</name>
    <dbReference type="NCBI Taxonomy" id="358687"/>
    <lineage>
        <taxon>Bacteria</taxon>
        <taxon>Pseudomonadati</taxon>
        <taxon>Bacteroidota</taxon>
        <taxon>Flavobacteriia</taxon>
        <taxon>Flavobacteriales</taxon>
        <taxon>Weeksellaceae</taxon>
        <taxon>Chryseobacterium group</taxon>
        <taxon>Epilithonimonas</taxon>
    </lineage>
</organism>
<proteinExistence type="predicted"/>
<dbReference type="Pfam" id="PF12244">
    <property type="entry name" value="DUF3606"/>
    <property type="match status" value="1"/>
</dbReference>
<dbReference type="EMBL" id="QNUG01000067">
    <property type="protein sequence ID" value="REC66199.1"/>
    <property type="molecule type" value="Genomic_DNA"/>
</dbReference>
<sequence length="58" mass="6582">MSDDLSKRRPQDATKINVNEAWELDYWSKELGVTKDRLKEAVKAVGTSVSAVKRYLGK</sequence>
<dbReference type="InterPro" id="IPR022037">
    <property type="entry name" value="DUF3606"/>
</dbReference>
<name>A0A3D9CKL9_9FLAO</name>
<evidence type="ECO:0000313" key="1">
    <source>
        <dbReference type="EMBL" id="REC66199.1"/>
    </source>
</evidence>
<gene>
    <name evidence="1" type="ORF">DRF58_17065</name>
</gene>
<dbReference type="AlphaFoldDB" id="A0A3D9CKL9"/>
<dbReference type="RefSeq" id="WP_116037090.1">
    <property type="nucleotide sequence ID" value="NZ_JBHLVV010000007.1"/>
</dbReference>
<comment type="caution">
    <text evidence="1">The sequence shown here is derived from an EMBL/GenBank/DDBJ whole genome shotgun (WGS) entry which is preliminary data.</text>
</comment>
<dbReference type="OrthoDB" id="7030114at2"/>
<protein>
    <submittedName>
        <fullName evidence="1">DUF3606 domain-containing protein</fullName>
    </submittedName>
</protein>
<keyword evidence="2" id="KW-1185">Reference proteome</keyword>
<evidence type="ECO:0000313" key="2">
    <source>
        <dbReference type="Proteomes" id="UP000256326"/>
    </source>
</evidence>
<reference evidence="1 2" key="1">
    <citation type="journal article" date="2006" name="Int. J. Syst. Evol. Microbiol.">
        <title>Chryseobacterium hispanicum sp. nov., isolated from the drinking water distribution system of Sevilla, Spain.</title>
        <authorList>
            <person name="Gallego V."/>
            <person name="Garcia M.T."/>
            <person name="Ventosa A."/>
        </authorList>
    </citation>
    <scope>NUCLEOTIDE SEQUENCE [LARGE SCALE GENOMIC DNA]</scope>
    <source>
        <strain evidence="1 2">KCTC 22104</strain>
    </source>
</reference>